<dbReference type="InterPro" id="IPR036047">
    <property type="entry name" value="F-box-like_dom_sf"/>
</dbReference>
<accession>A0AAV1CA89</accession>
<organism evidence="2 3">
    <name type="scientific">Oldenlandia corymbosa var. corymbosa</name>
    <dbReference type="NCBI Taxonomy" id="529605"/>
    <lineage>
        <taxon>Eukaryota</taxon>
        <taxon>Viridiplantae</taxon>
        <taxon>Streptophyta</taxon>
        <taxon>Embryophyta</taxon>
        <taxon>Tracheophyta</taxon>
        <taxon>Spermatophyta</taxon>
        <taxon>Magnoliopsida</taxon>
        <taxon>eudicotyledons</taxon>
        <taxon>Gunneridae</taxon>
        <taxon>Pentapetalae</taxon>
        <taxon>asterids</taxon>
        <taxon>lamiids</taxon>
        <taxon>Gentianales</taxon>
        <taxon>Rubiaceae</taxon>
        <taxon>Rubioideae</taxon>
        <taxon>Spermacoceae</taxon>
        <taxon>Hedyotis-Oldenlandia complex</taxon>
        <taxon>Oldenlandia</taxon>
    </lineage>
</organism>
<dbReference type="SUPFAM" id="SSF81383">
    <property type="entry name" value="F-box domain"/>
    <property type="match status" value="1"/>
</dbReference>
<evidence type="ECO:0000313" key="2">
    <source>
        <dbReference type="EMBL" id="CAI9091845.1"/>
    </source>
</evidence>
<protein>
    <submittedName>
        <fullName evidence="2">OLC1v1026944C1</fullName>
    </submittedName>
</protein>
<reference evidence="2" key="1">
    <citation type="submission" date="2023-03" db="EMBL/GenBank/DDBJ databases">
        <authorList>
            <person name="Julca I."/>
        </authorList>
    </citation>
    <scope>NUCLEOTIDE SEQUENCE</scope>
</reference>
<gene>
    <name evidence="2" type="ORF">OLC1_LOCUS3664</name>
</gene>
<dbReference type="Pfam" id="PF00646">
    <property type="entry name" value="F-box"/>
    <property type="match status" value="1"/>
</dbReference>
<feature type="domain" description="F-box" evidence="1">
    <location>
        <begin position="1"/>
        <end position="28"/>
    </location>
</feature>
<dbReference type="InterPro" id="IPR001810">
    <property type="entry name" value="F-box_dom"/>
</dbReference>
<proteinExistence type="predicted"/>
<evidence type="ECO:0000259" key="1">
    <source>
        <dbReference type="Pfam" id="PF00646"/>
    </source>
</evidence>
<evidence type="ECO:0000313" key="3">
    <source>
        <dbReference type="Proteomes" id="UP001161247"/>
    </source>
</evidence>
<name>A0AAV1CA89_OLDCO</name>
<dbReference type="EMBL" id="OX459118">
    <property type="protein sequence ID" value="CAI9091845.1"/>
    <property type="molecule type" value="Genomic_DNA"/>
</dbReference>
<keyword evidence="3" id="KW-1185">Reference proteome</keyword>
<sequence length="136" mass="15645">MSKLDQQSLGKCRCVCRSWRKTLSDSRVLSVLREQSRRRSSNSFVFVCNEPFCHRNQPKAWNTLKTVDLNCNSSSSGSTTRWLEELDYGIVDVLPVCYDLVCFLMRREVRLCDPRTGQVYSLPENTSNVLEPDISS</sequence>
<dbReference type="AlphaFoldDB" id="A0AAV1CA89"/>
<dbReference type="Proteomes" id="UP001161247">
    <property type="component" value="Chromosome 1"/>
</dbReference>